<feature type="compositionally biased region" description="Basic and acidic residues" evidence="1">
    <location>
        <begin position="288"/>
        <end position="297"/>
    </location>
</feature>
<evidence type="ECO:0000313" key="2">
    <source>
        <dbReference type="EMBL" id="JAP40227.1"/>
    </source>
</evidence>
<dbReference type="AlphaFoldDB" id="A0A0X3NRV6"/>
<feature type="region of interest" description="Disordered" evidence="1">
    <location>
        <begin position="201"/>
        <end position="235"/>
    </location>
</feature>
<name>A0A0X3NRV6_SCHSO</name>
<reference evidence="2" key="1">
    <citation type="submission" date="2016-01" db="EMBL/GenBank/DDBJ databases">
        <title>Reference transcriptome for the parasite Schistocephalus solidus: insights into the molecular evolution of parasitism.</title>
        <authorList>
            <person name="Hebert F.O."/>
            <person name="Grambauer S."/>
            <person name="Barber I."/>
            <person name="Landry C.R."/>
            <person name="Aubin-Horth N."/>
        </authorList>
    </citation>
    <scope>NUCLEOTIDE SEQUENCE</scope>
</reference>
<dbReference type="InterPro" id="IPR011993">
    <property type="entry name" value="PH-like_dom_sf"/>
</dbReference>
<dbReference type="Gene3D" id="2.30.29.30">
    <property type="entry name" value="Pleckstrin-homology domain (PH domain)/Phosphotyrosine-binding domain (PTB)"/>
    <property type="match status" value="1"/>
</dbReference>
<sequence>FGHSKFSKMSFFRSIGLSINRRGSKQKSADINIPSTQFFDISASGVGIFLGTTTVPDSYGNDLCFYAHLLLMKAYHAAKQKPQSARILVTEECITITQIKPNRILSECSLENLSYVWIHPKDSYVFGFISAERRTSDTNIQFHFTAMRLTSKAKIFAHNVRHIYCLRMNRANWVFQGDAEDASALWVSRVAAPFPTMGKGECTTTSLQGTELEERQQDTISEGFSRKTSWHEGNTKKENLSDIGVYTVLPRKSHSSINFTNIHKDSATDADDEPASQAESPPSISATYEEKHSTPSQ</sequence>
<evidence type="ECO:0000256" key="1">
    <source>
        <dbReference type="SAM" id="MobiDB-lite"/>
    </source>
</evidence>
<gene>
    <name evidence="2" type="ORF">TR164390</name>
</gene>
<organism evidence="2">
    <name type="scientific">Schistocephalus solidus</name>
    <name type="common">Tapeworm</name>
    <dbReference type="NCBI Taxonomy" id="70667"/>
    <lineage>
        <taxon>Eukaryota</taxon>
        <taxon>Metazoa</taxon>
        <taxon>Spiralia</taxon>
        <taxon>Lophotrochozoa</taxon>
        <taxon>Platyhelminthes</taxon>
        <taxon>Cestoda</taxon>
        <taxon>Eucestoda</taxon>
        <taxon>Diphyllobothriidea</taxon>
        <taxon>Diphyllobothriidae</taxon>
        <taxon>Schistocephalus</taxon>
    </lineage>
</organism>
<proteinExistence type="predicted"/>
<dbReference type="EMBL" id="GEEE01022998">
    <property type="protein sequence ID" value="JAP40227.1"/>
    <property type="molecule type" value="Transcribed_RNA"/>
</dbReference>
<dbReference type="SUPFAM" id="SSF50729">
    <property type="entry name" value="PH domain-like"/>
    <property type="match status" value="1"/>
</dbReference>
<feature type="compositionally biased region" description="Polar residues" evidence="1">
    <location>
        <begin position="277"/>
        <end position="286"/>
    </location>
</feature>
<dbReference type="CDD" id="cd00934">
    <property type="entry name" value="PTB"/>
    <property type="match status" value="1"/>
</dbReference>
<evidence type="ECO:0008006" key="3">
    <source>
        <dbReference type="Google" id="ProtNLM"/>
    </source>
</evidence>
<feature type="non-terminal residue" evidence="2">
    <location>
        <position position="1"/>
    </location>
</feature>
<accession>A0A0X3NRV6</accession>
<feature type="region of interest" description="Disordered" evidence="1">
    <location>
        <begin position="259"/>
        <end position="297"/>
    </location>
</feature>
<protein>
    <recommendedName>
        <fullName evidence="3">PID domain-containing protein</fullName>
    </recommendedName>
</protein>